<sequence>MMINPQQNESEHDYETKNNQDQAPPVLRRTERQKVKPKYLEDYVLIAEEEGEMLLLCLNNEPGNFEEAKSSKDWTLACEDEINFIKKNRTWDLVKLPDGAKPIGLKWVFKLKRNSDGSINKHRARLVAKGYVQQYGIDFEEVFAPVARIKTILHNLVASNGWEIHHLDVKTAFLHGELKETVCHATGGICRKSPSSINKFKNEMASKFEMSDLGKLTYYLGIEVTQLDGGIMLNQRRYALKIVEEAGTKDCNPVHTPMESGLTLRQKMRRKLMLQPIEEMLAAFGTYSTQDPTCLIVLWS</sequence>
<keyword evidence="4" id="KW-1185">Reference proteome</keyword>
<dbReference type="AlphaFoldDB" id="A0A8T1ZM32"/>
<feature type="domain" description="Reverse transcriptase Ty1/copia-type" evidence="2">
    <location>
        <begin position="88"/>
        <end position="182"/>
    </location>
</feature>
<dbReference type="Proteomes" id="UP000694240">
    <property type="component" value="Chromosome 10"/>
</dbReference>
<evidence type="ECO:0000313" key="4">
    <source>
        <dbReference type="Proteomes" id="UP000694240"/>
    </source>
</evidence>
<dbReference type="GO" id="GO:0003964">
    <property type="term" value="F:RNA-directed DNA polymerase activity"/>
    <property type="evidence" value="ECO:0007669"/>
    <property type="project" value="UniProtKB-KW"/>
</dbReference>
<proteinExistence type="predicted"/>
<gene>
    <name evidence="3" type="ORF">ISN45_Aa05g010690</name>
</gene>
<comment type="caution">
    <text evidence="3">The sequence shown here is derived from an EMBL/GenBank/DDBJ whole genome shotgun (WGS) entry which is preliminary data.</text>
</comment>
<keyword evidence="3" id="KW-0695">RNA-directed DNA polymerase</keyword>
<evidence type="ECO:0000256" key="1">
    <source>
        <dbReference type="SAM" id="MobiDB-lite"/>
    </source>
</evidence>
<dbReference type="Pfam" id="PF07727">
    <property type="entry name" value="RVT_2"/>
    <property type="match status" value="2"/>
</dbReference>
<keyword evidence="3" id="KW-0808">Transferase</keyword>
<keyword evidence="3" id="KW-0548">Nucleotidyltransferase</keyword>
<organism evidence="3 4">
    <name type="scientific">Arabidopsis thaliana x Arabidopsis arenosa</name>
    <dbReference type="NCBI Taxonomy" id="1240361"/>
    <lineage>
        <taxon>Eukaryota</taxon>
        <taxon>Viridiplantae</taxon>
        <taxon>Streptophyta</taxon>
        <taxon>Embryophyta</taxon>
        <taxon>Tracheophyta</taxon>
        <taxon>Spermatophyta</taxon>
        <taxon>Magnoliopsida</taxon>
        <taxon>eudicotyledons</taxon>
        <taxon>Gunneridae</taxon>
        <taxon>Pentapetalae</taxon>
        <taxon>rosids</taxon>
        <taxon>malvids</taxon>
        <taxon>Brassicales</taxon>
        <taxon>Brassicaceae</taxon>
        <taxon>Camelineae</taxon>
        <taxon>Arabidopsis</taxon>
    </lineage>
</organism>
<protein>
    <submittedName>
        <fullName evidence="3">Reverse transcriptase RNA-dependent DNA polymerase</fullName>
    </submittedName>
</protein>
<dbReference type="EMBL" id="JAEFBK010000010">
    <property type="protein sequence ID" value="KAG7559474.1"/>
    <property type="molecule type" value="Genomic_DNA"/>
</dbReference>
<feature type="region of interest" description="Disordered" evidence="1">
    <location>
        <begin position="1"/>
        <end position="31"/>
    </location>
</feature>
<evidence type="ECO:0000313" key="3">
    <source>
        <dbReference type="EMBL" id="KAG7559474.1"/>
    </source>
</evidence>
<dbReference type="InterPro" id="IPR013103">
    <property type="entry name" value="RVT_2"/>
</dbReference>
<accession>A0A8T1ZM32</accession>
<feature type="compositionally biased region" description="Basic and acidic residues" evidence="1">
    <location>
        <begin position="9"/>
        <end position="18"/>
    </location>
</feature>
<name>A0A8T1ZM32_9BRAS</name>
<evidence type="ECO:0000259" key="2">
    <source>
        <dbReference type="Pfam" id="PF07727"/>
    </source>
</evidence>
<feature type="domain" description="Reverse transcriptase Ty1/copia-type" evidence="2">
    <location>
        <begin position="194"/>
        <end position="259"/>
    </location>
</feature>
<reference evidence="3 4" key="1">
    <citation type="submission" date="2020-12" db="EMBL/GenBank/DDBJ databases">
        <title>Concerted genomic and epigenomic changes stabilize Arabidopsis allopolyploids.</title>
        <authorList>
            <person name="Chen Z."/>
        </authorList>
    </citation>
    <scope>NUCLEOTIDE SEQUENCE [LARGE SCALE GENOMIC DNA]</scope>
    <source>
        <strain evidence="3">Allo738</strain>
        <tissue evidence="3">Leaf</tissue>
    </source>
</reference>